<dbReference type="EMBL" id="JBJJXI010000023">
    <property type="protein sequence ID" value="KAL3404627.1"/>
    <property type="molecule type" value="Genomic_DNA"/>
</dbReference>
<feature type="compositionally biased region" description="Basic and acidic residues" evidence="1">
    <location>
        <begin position="1673"/>
        <end position="1689"/>
    </location>
</feature>
<dbReference type="PANTHER" id="PTHR22928:SF3">
    <property type="entry name" value="TELOMERE-ASSOCIATED PROTEIN RIF1"/>
    <property type="match status" value="1"/>
</dbReference>
<feature type="compositionally biased region" description="Polar residues" evidence="1">
    <location>
        <begin position="1048"/>
        <end position="1072"/>
    </location>
</feature>
<proteinExistence type="predicted"/>
<comment type="caution">
    <text evidence="2">The sequence shown here is derived from an EMBL/GenBank/DDBJ whole genome shotgun (WGS) entry which is preliminary data.</text>
</comment>
<feature type="compositionally biased region" description="Basic and acidic residues" evidence="1">
    <location>
        <begin position="1322"/>
        <end position="1347"/>
    </location>
</feature>
<feature type="compositionally biased region" description="Polar residues" evidence="1">
    <location>
        <begin position="1186"/>
        <end position="1200"/>
    </location>
</feature>
<feature type="region of interest" description="Disordered" evidence="1">
    <location>
        <begin position="1321"/>
        <end position="1390"/>
    </location>
</feature>
<feature type="region of interest" description="Disordered" evidence="1">
    <location>
        <begin position="1144"/>
        <end position="1235"/>
    </location>
</feature>
<sequence>MAVNTLQKIIKTFIETDDSSPHKKITLLTTIRRHHVDETNVKALKDNELCELCNSIVKASISNDEKLHLEACRTLDVILPETKNRKFDFFQSILQINRKKRLKALTALSILKDETVATVCNKLSIIKFLEDCLKSIKPDKMEWLLKENADNKELMQTVESKLNNFEEDFEEKVVDKALELLSRVCDVYIMGLNVRQFDSFIMDKVLLLAYMGHRKQRSRALVVFKQAVKNDMGLRIRSLNKPLWDQYRTMLQSTYCKRMTLLVLACDLDWSIQWETSILFIGTDLHKGANLVNTLLKVEEIGFKSVDINRRQAFVSWKALIDNFALDQRELATSRRIKLLCVPLNAKNSKTEDMMLTKLEVWWHLIYKIYPSLGECTESVLEPFLSTCFGPFSKKPLFIHKSDENVPLGKKFLKTQIFAINAFIQLIVNTENQSKIPNFAPKVDIISPVNNFIFEKMYKVFFNCLGEIIVLLIEIPSDIFNKPTLCKILWENLIKRVEEYEKMKTQMYEQIRIVVEELIKKNYLKHPFIRNFILDGVFNQLDSSTSNMQFNESSLKEILQTILQLDDCFSFSNESCKTIESLLWHLIKPKKADVYNPKAIELLQQVLEGLDQAKTDCTKIAAVSRLWCVLANTAKKYIEDSQNINEGNLAKHNFSTLERIIAFPFTFIQSDHELLESMAKSWKDLYVQFDFQAELIVTVQSNEILYKTANMIISILKKDKNISNFTGICIDGLFAAVNYEKLIKDKDTSPLLILFRDLILTCLQTNSIYTDRVLKALSSLLLGVFGHSAEKTAAYLKIIEPAIKKMLTKNDDLFLEKEIVNTWTTIVSLFKNLQKEFSYDLLLSYRETISLAMLHLNEDIVHSACSIVDLRDGLDDKSKKLIDELVKDLQTAGCQSNFTEAKEINNKIKSKSAVSTKPVGSFLNRKSLGSSNKTSGKENAKVKVVNPEPDSQDFVVINTDLKLDVNRLTEHQKEKLKSRRDYIPGMCNDVSHSGTQDSQEIQRWFDAQTRRTPLPIKVPNSPKVHDDKANPNFKNVGKFSNKDAEKVSANTIAAKNTTEASNNKRSGSSNDVASKDKNQCQSDGVNGGTSAIPLPKKLDFDSTLEYPANKIMTADSATSGCVDGGGNTAVTKISAVDVSNNKKHDEDVIDDSQKGKMKRRESVNGTDGQGNLKTATASGSRSRRSMQPTTGNLRRSNSSENLLNKRGRKRRNSDSNSEGTLYIEREKRPRLPNPNDVIAETLEYSQDSLRSATDSEMSQASSLSSSQASSYINSQDSECDGKKFSKRQMTEMSRLKIDMRFEPLPNRRSVVKKEIPVTVTSDSKKPLNNDGLNVKEQKLKSDVKSGKLESNSQENIIVRRRSSKLLKSNENGEQESKKDGNKNSLDIEVSSSKITSRKSLPNSIVIETKPVAKKPESEETSKVTDIAENTDKIAENIQIVKNNFNSIDDHDIENQDVNSIASQDSDIVQCSQQPTISMKIDKPDCYVKILKYNDIEMAVNSQTNSQDVKEKSGRIIQEIPVVLDDTSIIPATIQPEKPVSIRTEQKKIERNEIIGKIPAIMSHITSPKKANQRKSFPVHNRAAHMIGLVSKQLPIKVGVSVNKTENSLNDDVPSLSTAKKDSFREIEPVLSSPSTAGSRQEKMFMNMSNNRKSGEKSLSPSMSMFCNLRNKGERISPKLEQRNQEKDLDISSLTTENGSTIESPSGKSRRELPMLEWTNANPPSFNASPSASILKRMNDTDIDTPNRKKRVSFADPPVSREMGYEILTETSSPPRLEKLPPTRSPISRRENRKFTRTRLSQLTPERMEIEVPVASPKVKLTTVLAEHPLEDSTATQSISPSTVTTLATSPSMQTSTSGNTSISEITSQSAVPSTAVTSVTEPSNSQDADIFGENEDCEVKAPLSQDDDQSAENNTSIKLDSINLSSINKSDNASSLEDTVDVENISSSFDNSHNISDKAVGSCSQGSGEPGDTLPVTDSVFSNLPIISQETQNSVAQLNEPENLDSTLPVYPTLTSCTDGIDTLSKDLVDPLFKDNLVEHLAAKAISSVGDMAQLTEREINRLPIRNYPSKIVCVKTALSRHAQRLGKLSDSRPVGVSSSTPLGHRTKSLFEDLIKSNVSAVQESKPMKRVSTDNAIQTSPIKKQRNDQEACKDFMDHCDDDFLFEAFIKKFDYERLLKAYKEKMVEKPEKELKKETLNILGLNVADDSEASFKASTKTVGLHKVLQQLPMIFDSDEEFYDTVLKTYKKNLKPANLLNVMKPTELKEALVEHYSVNELLSIINSKLTKNLSSENGCIKSSNELESFVDFISPEIRVKTENSAKRQVMFETLVKDIDGCKLSDLFNEAIKCKLQKKMREI</sequence>
<dbReference type="SUPFAM" id="SSF48371">
    <property type="entry name" value="ARM repeat"/>
    <property type="match status" value="1"/>
</dbReference>
<dbReference type="Proteomes" id="UP001627154">
    <property type="component" value="Unassembled WGS sequence"/>
</dbReference>
<gene>
    <name evidence="2" type="ORF">TKK_002688</name>
</gene>
<feature type="region of interest" description="Disordered" evidence="1">
    <location>
        <begin position="1949"/>
        <end position="1974"/>
    </location>
</feature>
<evidence type="ECO:0000313" key="3">
    <source>
        <dbReference type="Proteomes" id="UP001627154"/>
    </source>
</evidence>
<reference evidence="2 3" key="1">
    <citation type="journal article" date="2024" name="bioRxiv">
        <title>A reference genome for Trichogramma kaykai: A tiny desert-dwelling parasitoid wasp with competing sex-ratio distorters.</title>
        <authorList>
            <person name="Culotta J."/>
            <person name="Lindsey A.R."/>
        </authorList>
    </citation>
    <scope>NUCLEOTIDE SEQUENCE [LARGE SCALE GENOMIC DNA]</scope>
    <source>
        <strain evidence="2 3">KSX58</strain>
    </source>
</reference>
<feature type="region of interest" description="Disordered" evidence="1">
    <location>
        <begin position="1831"/>
        <end position="1890"/>
    </location>
</feature>
<evidence type="ECO:0000313" key="2">
    <source>
        <dbReference type="EMBL" id="KAL3404627.1"/>
    </source>
</evidence>
<feature type="region of interest" description="Disordered" evidence="1">
    <location>
        <begin position="1248"/>
        <end position="1286"/>
    </location>
</feature>
<organism evidence="2 3">
    <name type="scientific">Trichogramma kaykai</name>
    <dbReference type="NCBI Taxonomy" id="54128"/>
    <lineage>
        <taxon>Eukaryota</taxon>
        <taxon>Metazoa</taxon>
        <taxon>Ecdysozoa</taxon>
        <taxon>Arthropoda</taxon>
        <taxon>Hexapoda</taxon>
        <taxon>Insecta</taxon>
        <taxon>Pterygota</taxon>
        <taxon>Neoptera</taxon>
        <taxon>Endopterygota</taxon>
        <taxon>Hymenoptera</taxon>
        <taxon>Apocrita</taxon>
        <taxon>Proctotrupomorpha</taxon>
        <taxon>Chalcidoidea</taxon>
        <taxon>Trichogrammatidae</taxon>
        <taxon>Trichogramma</taxon>
    </lineage>
</organism>
<feature type="compositionally biased region" description="Polar residues" evidence="1">
    <location>
        <begin position="1832"/>
        <end position="1887"/>
    </location>
</feature>
<accession>A0ABD2XHE6</accession>
<feature type="compositionally biased region" description="Polar residues" evidence="1">
    <location>
        <begin position="1163"/>
        <end position="1179"/>
    </location>
</feature>
<feature type="region of interest" description="Disordered" evidence="1">
    <location>
        <begin position="1008"/>
        <end position="1096"/>
    </location>
</feature>
<feature type="compositionally biased region" description="Basic and acidic residues" evidence="1">
    <location>
        <begin position="1144"/>
        <end position="1154"/>
    </location>
</feature>
<protein>
    <recommendedName>
        <fullName evidence="4">Telomere-associated protein Rif1 N-terminal domain-containing protein</fullName>
    </recommendedName>
</protein>
<evidence type="ECO:0008006" key="4">
    <source>
        <dbReference type="Google" id="ProtNLM"/>
    </source>
</evidence>
<keyword evidence="3" id="KW-1185">Reference proteome</keyword>
<feature type="region of interest" description="Disordered" evidence="1">
    <location>
        <begin position="1673"/>
        <end position="1711"/>
    </location>
</feature>
<name>A0ABD2XHE6_9HYME</name>
<evidence type="ECO:0000256" key="1">
    <source>
        <dbReference type="SAM" id="MobiDB-lite"/>
    </source>
</evidence>
<dbReference type="PANTHER" id="PTHR22928">
    <property type="entry name" value="TELOMERE-ASSOCIATED PROTEIN RIF1"/>
    <property type="match status" value="1"/>
</dbReference>
<feature type="compositionally biased region" description="Polar residues" evidence="1">
    <location>
        <begin position="1691"/>
        <end position="1706"/>
    </location>
</feature>
<feature type="compositionally biased region" description="Low complexity" evidence="1">
    <location>
        <begin position="1255"/>
        <end position="1276"/>
    </location>
</feature>
<dbReference type="InterPro" id="IPR016024">
    <property type="entry name" value="ARM-type_fold"/>
</dbReference>